<dbReference type="AlphaFoldDB" id="A0A813MAH8"/>
<gene>
    <name evidence="2" type="ORF">OXX778_LOCUS1918</name>
</gene>
<feature type="compositionally biased region" description="Basic and acidic residues" evidence="1">
    <location>
        <begin position="1"/>
        <end position="13"/>
    </location>
</feature>
<sequence length="187" mass="22243">MESDEPIHEKTAQVDDENDDQVDDDNDHDESETVRSDDDEEKDKNAAYSFLFLKNIDHFDKIYFRSIEKRTRITHTLYQECRLCSNDHEMTSFYFEKSSKARIFKKYDHNDNQKDVFRGIIPELIKIIDDQVRTKDSSATRIKTFLIKNRLAIENENPLLVNFQLPKVSQIQNHKTYLRQHQLGNNN</sequence>
<dbReference type="EMBL" id="CAJNOC010000135">
    <property type="protein sequence ID" value="CAF0718160.1"/>
    <property type="molecule type" value="Genomic_DNA"/>
</dbReference>
<protein>
    <submittedName>
        <fullName evidence="2">Uncharacterized protein</fullName>
    </submittedName>
</protein>
<feature type="region of interest" description="Disordered" evidence="1">
    <location>
        <begin position="1"/>
        <end position="41"/>
    </location>
</feature>
<keyword evidence="3" id="KW-1185">Reference proteome</keyword>
<reference evidence="2" key="1">
    <citation type="submission" date="2021-02" db="EMBL/GenBank/DDBJ databases">
        <authorList>
            <person name="Nowell W R."/>
        </authorList>
    </citation>
    <scope>NUCLEOTIDE SEQUENCE</scope>
    <source>
        <strain evidence="2">Ploen Becks lab</strain>
    </source>
</reference>
<feature type="compositionally biased region" description="Acidic residues" evidence="1">
    <location>
        <begin position="14"/>
        <end position="30"/>
    </location>
</feature>
<dbReference type="Proteomes" id="UP000663879">
    <property type="component" value="Unassembled WGS sequence"/>
</dbReference>
<evidence type="ECO:0000313" key="3">
    <source>
        <dbReference type="Proteomes" id="UP000663879"/>
    </source>
</evidence>
<evidence type="ECO:0000313" key="2">
    <source>
        <dbReference type="EMBL" id="CAF0718160.1"/>
    </source>
</evidence>
<proteinExistence type="predicted"/>
<comment type="caution">
    <text evidence="2">The sequence shown here is derived from an EMBL/GenBank/DDBJ whole genome shotgun (WGS) entry which is preliminary data.</text>
</comment>
<evidence type="ECO:0000256" key="1">
    <source>
        <dbReference type="SAM" id="MobiDB-lite"/>
    </source>
</evidence>
<name>A0A813MAH8_9BILA</name>
<organism evidence="2 3">
    <name type="scientific">Brachionus calyciflorus</name>
    <dbReference type="NCBI Taxonomy" id="104777"/>
    <lineage>
        <taxon>Eukaryota</taxon>
        <taxon>Metazoa</taxon>
        <taxon>Spiralia</taxon>
        <taxon>Gnathifera</taxon>
        <taxon>Rotifera</taxon>
        <taxon>Eurotatoria</taxon>
        <taxon>Monogononta</taxon>
        <taxon>Pseudotrocha</taxon>
        <taxon>Ploima</taxon>
        <taxon>Brachionidae</taxon>
        <taxon>Brachionus</taxon>
    </lineage>
</organism>
<accession>A0A813MAH8</accession>